<proteinExistence type="predicted"/>
<dbReference type="InterPro" id="IPR012338">
    <property type="entry name" value="Beta-lactam/transpept-like"/>
</dbReference>
<dbReference type="PANTHER" id="PTHR35333">
    <property type="entry name" value="BETA-LACTAMASE"/>
    <property type="match status" value="1"/>
</dbReference>
<dbReference type="GO" id="GO:0030655">
    <property type="term" value="P:beta-lactam antibiotic catabolic process"/>
    <property type="evidence" value="ECO:0007669"/>
    <property type="project" value="InterPro"/>
</dbReference>
<dbReference type="Pfam" id="PF13354">
    <property type="entry name" value="Beta-lactamase2"/>
    <property type="match status" value="1"/>
</dbReference>
<dbReference type="EMBL" id="CP043732">
    <property type="protein sequence ID" value="QMU97175.1"/>
    <property type="molecule type" value="Genomic_DNA"/>
</dbReference>
<accession>A0A7D7W9W5</accession>
<feature type="domain" description="Beta-lactamase class A catalytic" evidence="1">
    <location>
        <begin position="23"/>
        <end position="237"/>
    </location>
</feature>
<evidence type="ECO:0000259" key="1">
    <source>
        <dbReference type="Pfam" id="PF13354"/>
    </source>
</evidence>
<evidence type="ECO:0000313" key="3">
    <source>
        <dbReference type="Proteomes" id="UP000515708"/>
    </source>
</evidence>
<dbReference type="Proteomes" id="UP000515708">
    <property type="component" value="Chromosome"/>
</dbReference>
<organism evidence="2 3">
    <name type="scientific">Microbacterium esteraromaticum</name>
    <dbReference type="NCBI Taxonomy" id="57043"/>
    <lineage>
        <taxon>Bacteria</taxon>
        <taxon>Bacillati</taxon>
        <taxon>Actinomycetota</taxon>
        <taxon>Actinomycetes</taxon>
        <taxon>Micrococcales</taxon>
        <taxon>Microbacteriaceae</taxon>
        <taxon>Microbacterium</taxon>
    </lineage>
</organism>
<gene>
    <name evidence="2" type="ORF">FVO59_08025</name>
</gene>
<evidence type="ECO:0000313" key="2">
    <source>
        <dbReference type="EMBL" id="QMU97175.1"/>
    </source>
</evidence>
<dbReference type="GO" id="GO:0008800">
    <property type="term" value="F:beta-lactamase activity"/>
    <property type="evidence" value="ECO:0007669"/>
    <property type="project" value="InterPro"/>
</dbReference>
<dbReference type="GO" id="GO:0046677">
    <property type="term" value="P:response to antibiotic"/>
    <property type="evidence" value="ECO:0007669"/>
    <property type="project" value="InterPro"/>
</dbReference>
<dbReference type="PANTHER" id="PTHR35333:SF3">
    <property type="entry name" value="BETA-LACTAMASE-TYPE TRANSPEPTIDASE FOLD CONTAINING PROTEIN"/>
    <property type="match status" value="1"/>
</dbReference>
<dbReference type="AlphaFoldDB" id="A0A7D7W9W5"/>
<sequence length="271" mass="28851">MTMSALAEELEREASAFAGRVGYAVSHLSTGTTVSRCGNEFFPTASAVKLPLLTAFHAFVDEGGADWDDIAHIDEGELAAGSGILQHLDLPRDISLRDAAWLMICLSDNTATNILLRALTVDGANRVIDRVIGDGIRVDKLAGYESGAPVRSMGRATPEALGRYLGDLAEDRLPGAAVTRAVAAEQIYRGTIPRYLPWNPYAPDRLRIANKTGSLPGICTDVAVLTAGGDTVTMAFMTEAHEAGDGVTDEGQECIARMARLVYDAWLGRAS</sequence>
<dbReference type="SUPFAM" id="SSF56601">
    <property type="entry name" value="beta-lactamase/transpeptidase-like"/>
    <property type="match status" value="1"/>
</dbReference>
<protein>
    <submittedName>
        <fullName evidence="2">Serine hydrolase</fullName>
    </submittedName>
</protein>
<keyword evidence="2" id="KW-0378">Hydrolase</keyword>
<dbReference type="InterPro" id="IPR000871">
    <property type="entry name" value="Beta-lactam_class-A"/>
</dbReference>
<name>A0A7D7W9W5_9MICO</name>
<dbReference type="InterPro" id="IPR045155">
    <property type="entry name" value="Beta-lactam_cat"/>
</dbReference>
<reference evidence="2 3" key="1">
    <citation type="journal article" date="2020" name="Front. Microbiol.">
        <title>Design of Bacterial Strain-Specific qPCR Assays Using NGS Data and Publicly Available Resources and Its Application to Track Biocontrol Strains.</title>
        <authorList>
            <person name="Hernandez I."/>
            <person name="Sant C."/>
            <person name="Martinez R."/>
            <person name="Fernandez C."/>
        </authorList>
    </citation>
    <scope>NUCLEOTIDE SEQUENCE [LARGE SCALE GENOMIC DNA]</scope>
    <source>
        <strain evidence="2 3">B24</strain>
    </source>
</reference>
<dbReference type="Gene3D" id="3.40.710.10">
    <property type="entry name" value="DD-peptidase/beta-lactamase superfamily"/>
    <property type="match status" value="1"/>
</dbReference>